<dbReference type="Proteomes" id="UP000824243">
    <property type="component" value="Unassembled WGS sequence"/>
</dbReference>
<dbReference type="AlphaFoldDB" id="A0A9D1VYC4"/>
<reference evidence="2" key="2">
    <citation type="submission" date="2021-04" db="EMBL/GenBank/DDBJ databases">
        <authorList>
            <person name="Gilroy R."/>
        </authorList>
    </citation>
    <scope>NUCLEOTIDE SEQUENCE</scope>
    <source>
        <strain evidence="2">ChiSjej5B23-15282</strain>
    </source>
</reference>
<feature type="region of interest" description="Disordered" evidence="1">
    <location>
        <begin position="89"/>
        <end position="112"/>
    </location>
</feature>
<organism evidence="2 3">
    <name type="scientific">Candidatus Mediterraneibacter caccavium</name>
    <dbReference type="NCBI Taxonomy" id="2838661"/>
    <lineage>
        <taxon>Bacteria</taxon>
        <taxon>Bacillati</taxon>
        <taxon>Bacillota</taxon>
        <taxon>Clostridia</taxon>
        <taxon>Lachnospirales</taxon>
        <taxon>Lachnospiraceae</taxon>
        <taxon>Mediterraneibacter</taxon>
    </lineage>
</organism>
<accession>A0A9D1VYC4</accession>
<gene>
    <name evidence="2" type="ORF">H9981_08690</name>
</gene>
<dbReference type="EMBL" id="DXFA01000147">
    <property type="protein sequence ID" value="HIX49066.1"/>
    <property type="molecule type" value="Genomic_DNA"/>
</dbReference>
<sequence length="112" mass="13077">MIDKRLIPYGGLKKEPFSGSHNGMRYLFRGDDGKNSTTFTVFIYPEPWCFEDTPDDEKESCTFPMSEEGMDQAVAWLFKRFESEKERWTTSSKEMMHTVRQTPYDTGEGQSH</sequence>
<name>A0A9D1VYC4_9FIRM</name>
<protein>
    <recommendedName>
        <fullName evidence="4">GNAT family acetyltransferase</fullName>
    </recommendedName>
</protein>
<comment type="caution">
    <text evidence="2">The sequence shown here is derived from an EMBL/GenBank/DDBJ whole genome shotgun (WGS) entry which is preliminary data.</text>
</comment>
<evidence type="ECO:0000256" key="1">
    <source>
        <dbReference type="SAM" id="MobiDB-lite"/>
    </source>
</evidence>
<evidence type="ECO:0008006" key="4">
    <source>
        <dbReference type="Google" id="ProtNLM"/>
    </source>
</evidence>
<evidence type="ECO:0000313" key="3">
    <source>
        <dbReference type="Proteomes" id="UP000824243"/>
    </source>
</evidence>
<reference evidence="2" key="1">
    <citation type="journal article" date="2021" name="PeerJ">
        <title>Extensive microbial diversity within the chicken gut microbiome revealed by metagenomics and culture.</title>
        <authorList>
            <person name="Gilroy R."/>
            <person name="Ravi A."/>
            <person name="Getino M."/>
            <person name="Pursley I."/>
            <person name="Horton D.L."/>
            <person name="Alikhan N.F."/>
            <person name="Baker D."/>
            <person name="Gharbi K."/>
            <person name="Hall N."/>
            <person name="Watson M."/>
            <person name="Adriaenssens E.M."/>
            <person name="Foster-Nyarko E."/>
            <person name="Jarju S."/>
            <person name="Secka A."/>
            <person name="Antonio M."/>
            <person name="Oren A."/>
            <person name="Chaudhuri R.R."/>
            <person name="La Ragione R."/>
            <person name="Hildebrand F."/>
            <person name="Pallen M.J."/>
        </authorList>
    </citation>
    <scope>NUCLEOTIDE SEQUENCE</scope>
    <source>
        <strain evidence="2">ChiSjej5B23-15282</strain>
    </source>
</reference>
<evidence type="ECO:0000313" key="2">
    <source>
        <dbReference type="EMBL" id="HIX49066.1"/>
    </source>
</evidence>
<proteinExistence type="predicted"/>